<feature type="non-terminal residue" evidence="4">
    <location>
        <position position="1"/>
    </location>
</feature>
<dbReference type="InterPro" id="IPR036942">
    <property type="entry name" value="Beta-barrel_TonB_sf"/>
</dbReference>
<dbReference type="Proteomes" id="UP001170310">
    <property type="component" value="Unassembled WGS sequence"/>
</dbReference>
<evidence type="ECO:0000313" key="4">
    <source>
        <dbReference type="EMBL" id="MDO6575455.1"/>
    </source>
</evidence>
<evidence type="ECO:0008006" key="6">
    <source>
        <dbReference type="Google" id="ProtNLM"/>
    </source>
</evidence>
<evidence type="ECO:0000256" key="3">
    <source>
        <dbReference type="ARBA" id="ARBA00023237"/>
    </source>
</evidence>
<dbReference type="GO" id="GO:0009279">
    <property type="term" value="C:cell outer membrane"/>
    <property type="evidence" value="ECO:0007669"/>
    <property type="project" value="UniProtKB-SubCell"/>
</dbReference>
<gene>
    <name evidence="4" type="ORF">Q4528_15170</name>
</gene>
<dbReference type="AlphaFoldDB" id="A0AAW7YT61"/>
<accession>A0AAW7YT61</accession>
<comment type="caution">
    <text evidence="4">The sequence shown here is derived from an EMBL/GenBank/DDBJ whole genome shotgun (WGS) entry which is preliminary data.</text>
</comment>
<dbReference type="SUPFAM" id="SSF56935">
    <property type="entry name" value="Porins"/>
    <property type="match status" value="1"/>
</dbReference>
<keyword evidence="5" id="KW-1185">Reference proteome</keyword>
<dbReference type="RefSeq" id="WP_303522539.1">
    <property type="nucleotide sequence ID" value="NZ_JAUOQO010000703.1"/>
</dbReference>
<name>A0AAW7YT61_9STAP</name>
<proteinExistence type="predicted"/>
<dbReference type="Gene3D" id="2.40.170.20">
    <property type="entry name" value="TonB-dependent receptor, beta-barrel domain"/>
    <property type="match status" value="1"/>
</dbReference>
<dbReference type="EMBL" id="JAUOQO010000703">
    <property type="protein sequence ID" value="MDO6575455.1"/>
    <property type="molecule type" value="Genomic_DNA"/>
</dbReference>
<reference evidence="4" key="1">
    <citation type="submission" date="2023-07" db="EMBL/GenBank/DDBJ databases">
        <title>Genome content predicts the carbon catabolic preferences of heterotrophic bacteria.</title>
        <authorList>
            <person name="Gralka M."/>
        </authorList>
    </citation>
    <scope>NUCLEOTIDE SEQUENCE</scope>
    <source>
        <strain evidence="4">E2R20</strain>
    </source>
</reference>
<protein>
    <recommendedName>
        <fullName evidence="6">TonB-dependent receptor</fullName>
    </recommendedName>
</protein>
<evidence type="ECO:0000313" key="5">
    <source>
        <dbReference type="Proteomes" id="UP001170310"/>
    </source>
</evidence>
<evidence type="ECO:0000256" key="1">
    <source>
        <dbReference type="ARBA" id="ARBA00004442"/>
    </source>
</evidence>
<comment type="subcellular location">
    <subcellularLocation>
        <location evidence="1">Cell outer membrane</location>
    </subcellularLocation>
</comment>
<keyword evidence="2" id="KW-0472">Membrane</keyword>
<evidence type="ECO:0000256" key="2">
    <source>
        <dbReference type="ARBA" id="ARBA00023136"/>
    </source>
</evidence>
<keyword evidence="3" id="KW-0998">Cell outer membrane</keyword>
<sequence length="65" mass="7727">RYIQDSYFLANLSFGVTNDEWKAEIFIDNLTNESAILYIDTQQFTPKVVSNRPRSIGFRFSYDFY</sequence>
<organism evidence="4 5">
    <name type="scientific">Staphylococcus pasteuri_A</name>
    <dbReference type="NCBI Taxonomy" id="3062664"/>
    <lineage>
        <taxon>Bacteria</taxon>
        <taxon>Bacillati</taxon>
        <taxon>Bacillota</taxon>
        <taxon>Bacilli</taxon>
        <taxon>Bacillales</taxon>
        <taxon>Staphylococcaceae</taxon>
        <taxon>Staphylococcus</taxon>
    </lineage>
</organism>